<accession>A0AAV7PUB3</accession>
<evidence type="ECO:0000313" key="9">
    <source>
        <dbReference type="Proteomes" id="UP001066276"/>
    </source>
</evidence>
<dbReference type="EMBL" id="JANPWB010000011">
    <property type="protein sequence ID" value="KAJ1130519.1"/>
    <property type="molecule type" value="Genomic_DNA"/>
</dbReference>
<dbReference type="PANTHER" id="PTHR16172:SF41">
    <property type="entry name" value="MAJOR FACILITATOR SUPERFAMILY DOMAIN-CONTAINING PROTEIN 6-LIKE"/>
    <property type="match status" value="1"/>
</dbReference>
<dbReference type="InterPro" id="IPR024989">
    <property type="entry name" value="MFS_assoc_dom"/>
</dbReference>
<feature type="transmembrane region" description="Helical" evidence="6">
    <location>
        <begin position="178"/>
        <end position="197"/>
    </location>
</feature>
<proteinExistence type="inferred from homology"/>
<evidence type="ECO:0000256" key="4">
    <source>
        <dbReference type="ARBA" id="ARBA00022989"/>
    </source>
</evidence>
<comment type="caution">
    <text evidence="8">The sequence shown here is derived from an EMBL/GenBank/DDBJ whole genome shotgun (WGS) entry which is preliminary data.</text>
</comment>
<dbReference type="GO" id="GO:0016020">
    <property type="term" value="C:membrane"/>
    <property type="evidence" value="ECO:0007669"/>
    <property type="project" value="UniProtKB-SubCell"/>
</dbReference>
<dbReference type="InterPro" id="IPR036259">
    <property type="entry name" value="MFS_trans_sf"/>
</dbReference>
<dbReference type="AlphaFoldDB" id="A0AAV7PUB3"/>
<feature type="domain" description="Major facilitator superfamily associated" evidence="7">
    <location>
        <begin position="9"/>
        <end position="207"/>
    </location>
</feature>
<sequence>MVVHFYGYVLVITASLLVSVFYPIHVSKKTEHTNKTVKALGLIGNDGRMLLMAVTVFLTGAVVSTANNFLFWQMQDIGSSELYMGISIAVALLSEILLFVFKNRLFKVFSSSFIVALSLSCLAIQLLYYSFLWTSWAVLPIQILSAFSNGALWWVAFSLADDVATPGTERSLQMVLHSLSYGCGASLGSFSSGFIVNSFSLAILYRASSIALIFWLVLFVIVQSKLPRHRKINYSRLLAADTSDLSDSDEDQERDWLVKAMKDENAFIKR</sequence>
<feature type="transmembrane region" description="Helical" evidence="6">
    <location>
        <begin position="137"/>
        <end position="157"/>
    </location>
</feature>
<reference evidence="8" key="1">
    <citation type="journal article" date="2022" name="bioRxiv">
        <title>Sequencing and chromosome-scale assembly of the giantPleurodeles waltlgenome.</title>
        <authorList>
            <person name="Brown T."/>
            <person name="Elewa A."/>
            <person name="Iarovenko S."/>
            <person name="Subramanian E."/>
            <person name="Araus A.J."/>
            <person name="Petzold A."/>
            <person name="Susuki M."/>
            <person name="Suzuki K.-i.T."/>
            <person name="Hayashi T."/>
            <person name="Toyoda A."/>
            <person name="Oliveira C."/>
            <person name="Osipova E."/>
            <person name="Leigh N.D."/>
            <person name="Simon A."/>
            <person name="Yun M.H."/>
        </authorList>
    </citation>
    <scope>NUCLEOTIDE SEQUENCE</scope>
    <source>
        <strain evidence="8">20211129_DDA</strain>
        <tissue evidence="8">Liver</tissue>
    </source>
</reference>
<feature type="transmembrane region" description="Helical" evidence="6">
    <location>
        <begin position="6"/>
        <end position="26"/>
    </location>
</feature>
<comment type="subcellular location">
    <subcellularLocation>
        <location evidence="1">Membrane</location>
        <topology evidence="1">Multi-pass membrane protein</topology>
    </subcellularLocation>
</comment>
<evidence type="ECO:0000256" key="6">
    <source>
        <dbReference type="SAM" id="Phobius"/>
    </source>
</evidence>
<evidence type="ECO:0000256" key="3">
    <source>
        <dbReference type="ARBA" id="ARBA00022692"/>
    </source>
</evidence>
<evidence type="ECO:0000259" key="7">
    <source>
        <dbReference type="Pfam" id="PF12832"/>
    </source>
</evidence>
<evidence type="ECO:0000256" key="1">
    <source>
        <dbReference type="ARBA" id="ARBA00004141"/>
    </source>
</evidence>
<feature type="transmembrane region" description="Helical" evidence="6">
    <location>
        <begin position="47"/>
        <end position="70"/>
    </location>
</feature>
<dbReference type="Pfam" id="PF12832">
    <property type="entry name" value="MFS_1_like"/>
    <property type="match status" value="1"/>
</dbReference>
<feature type="transmembrane region" description="Helical" evidence="6">
    <location>
        <begin position="203"/>
        <end position="222"/>
    </location>
</feature>
<dbReference type="PANTHER" id="PTHR16172">
    <property type="entry name" value="MAJOR FACILITATOR SUPERFAMILY DOMAIN-CONTAINING PROTEIN 6-LIKE"/>
    <property type="match status" value="1"/>
</dbReference>
<name>A0AAV7PUB3_PLEWA</name>
<organism evidence="8 9">
    <name type="scientific">Pleurodeles waltl</name>
    <name type="common">Iberian ribbed newt</name>
    <dbReference type="NCBI Taxonomy" id="8319"/>
    <lineage>
        <taxon>Eukaryota</taxon>
        <taxon>Metazoa</taxon>
        <taxon>Chordata</taxon>
        <taxon>Craniata</taxon>
        <taxon>Vertebrata</taxon>
        <taxon>Euteleostomi</taxon>
        <taxon>Amphibia</taxon>
        <taxon>Batrachia</taxon>
        <taxon>Caudata</taxon>
        <taxon>Salamandroidea</taxon>
        <taxon>Salamandridae</taxon>
        <taxon>Pleurodelinae</taxon>
        <taxon>Pleurodeles</taxon>
    </lineage>
</organism>
<keyword evidence="9" id="KW-1185">Reference proteome</keyword>
<feature type="transmembrane region" description="Helical" evidence="6">
    <location>
        <begin position="113"/>
        <end position="131"/>
    </location>
</feature>
<dbReference type="Proteomes" id="UP001066276">
    <property type="component" value="Chromosome 7"/>
</dbReference>
<comment type="similarity">
    <text evidence="2">Belongs to the major facilitator superfamily. MFSD6 family.</text>
</comment>
<protein>
    <recommendedName>
        <fullName evidence="7">Major facilitator superfamily associated domain-containing protein</fullName>
    </recommendedName>
</protein>
<keyword evidence="4 6" id="KW-1133">Transmembrane helix</keyword>
<gene>
    <name evidence="8" type="ORF">NDU88_008870</name>
</gene>
<feature type="transmembrane region" description="Helical" evidence="6">
    <location>
        <begin position="82"/>
        <end position="101"/>
    </location>
</feature>
<keyword evidence="5 6" id="KW-0472">Membrane</keyword>
<dbReference type="SUPFAM" id="SSF103473">
    <property type="entry name" value="MFS general substrate transporter"/>
    <property type="match status" value="1"/>
</dbReference>
<evidence type="ECO:0000313" key="8">
    <source>
        <dbReference type="EMBL" id="KAJ1130519.1"/>
    </source>
</evidence>
<keyword evidence="3 6" id="KW-0812">Transmembrane</keyword>
<evidence type="ECO:0000256" key="5">
    <source>
        <dbReference type="ARBA" id="ARBA00023136"/>
    </source>
</evidence>
<dbReference type="InterPro" id="IPR051717">
    <property type="entry name" value="MFS_MFSD6"/>
</dbReference>
<dbReference type="Gene3D" id="1.20.1250.20">
    <property type="entry name" value="MFS general substrate transporter like domains"/>
    <property type="match status" value="1"/>
</dbReference>
<evidence type="ECO:0000256" key="2">
    <source>
        <dbReference type="ARBA" id="ARBA00005241"/>
    </source>
</evidence>